<keyword evidence="2 4" id="KW-0378">Hydrolase</keyword>
<dbReference type="PANTHER" id="PTHR40841:SF2">
    <property type="entry name" value="SIDEROPHORE-DEGRADING ESTERASE (EUROFUNG)"/>
    <property type="match status" value="1"/>
</dbReference>
<evidence type="ECO:0000313" key="5">
    <source>
        <dbReference type="Proteomes" id="UP001597124"/>
    </source>
</evidence>
<organism evidence="4 5">
    <name type="scientific">Sphingosinicella xenopeptidilytica</name>
    <dbReference type="NCBI Taxonomy" id="364098"/>
    <lineage>
        <taxon>Bacteria</taxon>
        <taxon>Pseudomonadati</taxon>
        <taxon>Pseudomonadota</taxon>
        <taxon>Alphaproteobacteria</taxon>
        <taxon>Sphingomonadales</taxon>
        <taxon>Sphingosinicellaceae</taxon>
        <taxon>Sphingosinicella</taxon>
    </lineage>
</organism>
<dbReference type="InterPro" id="IPR000801">
    <property type="entry name" value="Esterase-like"/>
</dbReference>
<evidence type="ECO:0000256" key="2">
    <source>
        <dbReference type="ARBA" id="ARBA00022801"/>
    </source>
</evidence>
<dbReference type="Proteomes" id="UP001597124">
    <property type="component" value="Unassembled WGS sequence"/>
</dbReference>
<feature type="chain" id="PRO_5047541025" evidence="3">
    <location>
        <begin position="23"/>
        <end position="313"/>
    </location>
</feature>
<protein>
    <submittedName>
        <fullName evidence="4">Alpha/beta hydrolase</fullName>
    </submittedName>
</protein>
<reference evidence="5" key="1">
    <citation type="journal article" date="2019" name="Int. J. Syst. Evol. Microbiol.">
        <title>The Global Catalogue of Microorganisms (GCM) 10K type strain sequencing project: providing services to taxonomists for standard genome sequencing and annotation.</title>
        <authorList>
            <consortium name="The Broad Institute Genomics Platform"/>
            <consortium name="The Broad Institute Genome Sequencing Center for Infectious Disease"/>
            <person name="Wu L."/>
            <person name="Ma J."/>
        </authorList>
    </citation>
    <scope>NUCLEOTIDE SEQUENCE [LARGE SCALE GENOMIC DNA]</scope>
    <source>
        <strain evidence="5">CCUG 52537</strain>
    </source>
</reference>
<dbReference type="Pfam" id="PF00756">
    <property type="entry name" value="Esterase"/>
    <property type="match status" value="1"/>
</dbReference>
<evidence type="ECO:0000256" key="3">
    <source>
        <dbReference type="SAM" id="SignalP"/>
    </source>
</evidence>
<name>A0ABW3C1B2_SPHXN</name>
<accession>A0ABW3C1B2</accession>
<keyword evidence="3" id="KW-0732">Signal</keyword>
<dbReference type="GO" id="GO:0016787">
    <property type="term" value="F:hydrolase activity"/>
    <property type="evidence" value="ECO:0007669"/>
    <property type="project" value="UniProtKB-KW"/>
</dbReference>
<comment type="similarity">
    <text evidence="1">Belongs to the esterase D family.</text>
</comment>
<dbReference type="EMBL" id="JBHTIK010000002">
    <property type="protein sequence ID" value="MFD0847352.1"/>
    <property type="molecule type" value="Genomic_DNA"/>
</dbReference>
<dbReference type="InterPro" id="IPR029058">
    <property type="entry name" value="AB_hydrolase_fold"/>
</dbReference>
<keyword evidence="5" id="KW-1185">Reference proteome</keyword>
<sequence>MKRHLKIAAALFAVAAVHPAAAQTVATPSPLPAQKPATLVDATQFDIASAISGRTYRVYVYKPLMPPPPEGYPVIYVTDGNGMFGTAAMQMMLRQFGELRPAIIVGVGYPVSDIRQIMALRNADLTPPTPAENIPPALKAMAGKDGRFGGAELFYRFMVEELRPMLAAAYPVDLKDQTLLGDSLGGLFTLHVLFNHPESFRTFVAASPSIWWNRRAVLNEEAAFRTRVAAGKAAPRVLITVGALEQKPGENVEDASGMGRMVDNASELAARLAAVSGSAGYEVRFVNFPEETHSSVIPAAVSRGVGFALAGSK</sequence>
<evidence type="ECO:0000313" key="4">
    <source>
        <dbReference type="EMBL" id="MFD0847352.1"/>
    </source>
</evidence>
<dbReference type="PANTHER" id="PTHR40841">
    <property type="entry name" value="SIDEROPHORE TRIACETYLFUSARININE C ESTERASE"/>
    <property type="match status" value="1"/>
</dbReference>
<gene>
    <name evidence="4" type="ORF">ACFQ00_03370</name>
</gene>
<proteinExistence type="inferred from homology"/>
<dbReference type="InterPro" id="IPR052558">
    <property type="entry name" value="Siderophore_Hydrolase_D"/>
</dbReference>
<comment type="caution">
    <text evidence="4">The sequence shown here is derived from an EMBL/GenBank/DDBJ whole genome shotgun (WGS) entry which is preliminary data.</text>
</comment>
<feature type="signal peptide" evidence="3">
    <location>
        <begin position="1"/>
        <end position="22"/>
    </location>
</feature>
<dbReference type="RefSeq" id="WP_381486220.1">
    <property type="nucleotide sequence ID" value="NZ_JBHTIK010000002.1"/>
</dbReference>
<dbReference type="Gene3D" id="3.40.50.1820">
    <property type="entry name" value="alpha/beta hydrolase"/>
    <property type="match status" value="1"/>
</dbReference>
<dbReference type="SUPFAM" id="SSF53474">
    <property type="entry name" value="alpha/beta-Hydrolases"/>
    <property type="match status" value="1"/>
</dbReference>
<evidence type="ECO:0000256" key="1">
    <source>
        <dbReference type="ARBA" id="ARBA00005622"/>
    </source>
</evidence>